<dbReference type="SUPFAM" id="SSF81665">
    <property type="entry name" value="Calcium ATPase, transmembrane domain M"/>
    <property type="match status" value="1"/>
</dbReference>
<evidence type="ECO:0000259" key="7">
    <source>
        <dbReference type="Pfam" id="PF16209"/>
    </source>
</evidence>
<dbReference type="Proteomes" id="UP000593567">
    <property type="component" value="Unassembled WGS sequence"/>
</dbReference>
<dbReference type="SUPFAM" id="SSF81653">
    <property type="entry name" value="Calcium ATPase, transduction domain A"/>
    <property type="match status" value="1"/>
</dbReference>
<dbReference type="PROSITE" id="PS00154">
    <property type="entry name" value="ATPASE_E1_E2"/>
    <property type="match status" value="1"/>
</dbReference>
<evidence type="ECO:0000313" key="8">
    <source>
        <dbReference type="EMBL" id="KAF6039979.1"/>
    </source>
</evidence>
<name>A0A7J7KP63_BUGNE</name>
<evidence type="ECO:0000259" key="6">
    <source>
        <dbReference type="Pfam" id="PF00122"/>
    </source>
</evidence>
<evidence type="ECO:0000256" key="2">
    <source>
        <dbReference type="ARBA" id="ARBA00022692"/>
    </source>
</evidence>
<dbReference type="NCBIfam" id="TIGR01494">
    <property type="entry name" value="ATPase_P-type"/>
    <property type="match status" value="1"/>
</dbReference>
<proteinExistence type="predicted"/>
<dbReference type="Gene3D" id="2.70.150.10">
    <property type="entry name" value="Calcium-transporting ATPase, cytoplasmic transduction domain A"/>
    <property type="match status" value="1"/>
</dbReference>
<dbReference type="InterPro" id="IPR008250">
    <property type="entry name" value="ATPase_P-typ_transduc_dom_A_sf"/>
</dbReference>
<dbReference type="GO" id="GO:0005783">
    <property type="term" value="C:endoplasmic reticulum"/>
    <property type="evidence" value="ECO:0007669"/>
    <property type="project" value="TreeGrafter"/>
</dbReference>
<reference evidence="8" key="1">
    <citation type="submission" date="2020-06" db="EMBL/GenBank/DDBJ databases">
        <title>Draft genome of Bugula neritina, a colonial animal packing powerful symbionts and potential medicines.</title>
        <authorList>
            <person name="Rayko M."/>
        </authorList>
    </citation>
    <scope>NUCLEOTIDE SEQUENCE [LARGE SCALE GENOMIC DNA]</scope>
    <source>
        <strain evidence="8">Kwan_BN1</strain>
    </source>
</reference>
<gene>
    <name evidence="8" type="ORF">EB796_001666</name>
</gene>
<organism evidence="8 9">
    <name type="scientific">Bugula neritina</name>
    <name type="common">Brown bryozoan</name>
    <name type="synonym">Sertularia neritina</name>
    <dbReference type="NCBI Taxonomy" id="10212"/>
    <lineage>
        <taxon>Eukaryota</taxon>
        <taxon>Metazoa</taxon>
        <taxon>Spiralia</taxon>
        <taxon>Lophotrochozoa</taxon>
        <taxon>Bryozoa</taxon>
        <taxon>Gymnolaemata</taxon>
        <taxon>Cheilostomatida</taxon>
        <taxon>Flustrina</taxon>
        <taxon>Buguloidea</taxon>
        <taxon>Bugulidae</taxon>
        <taxon>Bugula</taxon>
    </lineage>
</organism>
<dbReference type="GO" id="GO:0005886">
    <property type="term" value="C:plasma membrane"/>
    <property type="evidence" value="ECO:0007669"/>
    <property type="project" value="TreeGrafter"/>
</dbReference>
<dbReference type="PANTHER" id="PTHR24092:SF175">
    <property type="entry name" value="PHOSPHOLIPID-TRANSPORTING ATPASE"/>
    <property type="match status" value="1"/>
</dbReference>
<dbReference type="GO" id="GO:0045332">
    <property type="term" value="P:phospholipid translocation"/>
    <property type="evidence" value="ECO:0007669"/>
    <property type="project" value="TreeGrafter"/>
</dbReference>
<dbReference type="Pfam" id="PF00122">
    <property type="entry name" value="E1-E2_ATPase"/>
    <property type="match status" value="1"/>
</dbReference>
<feature type="transmembrane region" description="Helical" evidence="5">
    <location>
        <begin position="100"/>
        <end position="120"/>
    </location>
</feature>
<dbReference type="InterPro" id="IPR023298">
    <property type="entry name" value="ATPase_P-typ_TM_dom_sf"/>
</dbReference>
<keyword evidence="4 5" id="KW-0472">Membrane</keyword>
<feature type="transmembrane region" description="Helical" evidence="5">
    <location>
        <begin position="365"/>
        <end position="383"/>
    </location>
</feature>
<dbReference type="PANTHER" id="PTHR24092">
    <property type="entry name" value="PROBABLE PHOSPHOLIPID-TRANSPORTING ATPASE"/>
    <property type="match status" value="1"/>
</dbReference>
<keyword evidence="3 5" id="KW-1133">Transmembrane helix</keyword>
<feature type="transmembrane region" description="Helical" evidence="5">
    <location>
        <begin position="75"/>
        <end position="94"/>
    </location>
</feature>
<feature type="transmembrane region" description="Helical" evidence="5">
    <location>
        <begin position="302"/>
        <end position="321"/>
    </location>
</feature>
<dbReference type="Pfam" id="PF16209">
    <property type="entry name" value="PhoLip_ATPase_N"/>
    <property type="match status" value="1"/>
</dbReference>
<dbReference type="AlphaFoldDB" id="A0A7J7KP63"/>
<keyword evidence="9" id="KW-1185">Reference proteome</keyword>
<comment type="caution">
    <text evidence="8">The sequence shown here is derived from an EMBL/GenBank/DDBJ whole genome shotgun (WGS) entry which is preliminary data.</text>
</comment>
<keyword evidence="2 5" id="KW-0812">Transmembrane</keyword>
<dbReference type="EMBL" id="VXIV02000188">
    <property type="protein sequence ID" value="KAF6039979.1"/>
    <property type="molecule type" value="Genomic_DNA"/>
</dbReference>
<dbReference type="OrthoDB" id="377733at2759"/>
<evidence type="ECO:0000256" key="1">
    <source>
        <dbReference type="ARBA" id="ARBA00004370"/>
    </source>
</evidence>
<dbReference type="GO" id="GO:0140326">
    <property type="term" value="F:ATPase-coupled intramembrane lipid transporter activity"/>
    <property type="evidence" value="ECO:0007669"/>
    <property type="project" value="TreeGrafter"/>
</dbReference>
<sequence length="583" mass="65733">MKIQEAFLGCARRTPLLKRCVSPVRPDKRIVYLGGRYVDIDGEEATVGQKYCDNTVTTSKYTAWNFIFKNLYEQFLRIANFYFLVVAVLMFVVPNTPVSPVTSALPLAFVLVVTALKQAYEDYLRHKEDKVVNLREYEVIKDGRLTTIKSHNIQVGDIVKVNDNEQFPCDLVLLSSSDDQGQCTIQTANLDGETNLKTFICVPETRSLDTPGQLDNIQGYIDCQQPITDLYKFVGNIILLNRSTAPVTKALLAQNILLRGAKLKNTSYIYGCAIYTGPDTKLALNSVIKSGKRSCVEKKLNTYLLFFLGYMFIQCALSTILRHLNLSQDWKNPDGTRSQWYIPFLFDYGNPQGDDTSLQQFIDFLYFYIIYNYVIPISLYVTIELQKFMGSLFFGFDVEMYDVTINECAKANTSDLNEELGQVDYLFCDKTGTLTENEMQFRQCSIDGRLYIEEGGMFVPNERVQMEMAAAKTARELQRTTSIGSAASNTQPAVSPAAAHDNVDGISTSPFFEVLSLCHTVQIELPSNGTAANSDHDNIEQVDPVERTDMDEVDGVHYKYNASSPDEKALVEACRMYVDICYV</sequence>
<dbReference type="GO" id="GO:0005524">
    <property type="term" value="F:ATP binding"/>
    <property type="evidence" value="ECO:0007669"/>
    <property type="project" value="InterPro"/>
</dbReference>
<feature type="domain" description="P-type ATPase N-terminal" evidence="7">
    <location>
        <begin position="43"/>
        <end position="103"/>
    </location>
</feature>
<evidence type="ECO:0000313" key="9">
    <source>
        <dbReference type="Proteomes" id="UP000593567"/>
    </source>
</evidence>
<evidence type="ECO:0000256" key="5">
    <source>
        <dbReference type="SAM" id="Phobius"/>
    </source>
</evidence>
<dbReference type="InterPro" id="IPR059000">
    <property type="entry name" value="ATPase_P-type_domA"/>
</dbReference>
<protein>
    <submittedName>
        <fullName evidence="8">ATP11B</fullName>
    </submittedName>
</protein>
<dbReference type="InterPro" id="IPR001757">
    <property type="entry name" value="P_typ_ATPase"/>
</dbReference>
<evidence type="ECO:0000256" key="3">
    <source>
        <dbReference type="ARBA" id="ARBA00022989"/>
    </source>
</evidence>
<evidence type="ECO:0000256" key="4">
    <source>
        <dbReference type="ARBA" id="ARBA00023136"/>
    </source>
</evidence>
<accession>A0A7J7KP63</accession>
<dbReference type="SUPFAM" id="SSF56784">
    <property type="entry name" value="HAD-like"/>
    <property type="match status" value="1"/>
</dbReference>
<feature type="domain" description="P-type ATPase A" evidence="6">
    <location>
        <begin position="138"/>
        <end position="195"/>
    </location>
</feature>
<dbReference type="InterPro" id="IPR032631">
    <property type="entry name" value="P-type_ATPase_N"/>
</dbReference>
<dbReference type="GO" id="GO:0016887">
    <property type="term" value="F:ATP hydrolysis activity"/>
    <property type="evidence" value="ECO:0007669"/>
    <property type="project" value="InterPro"/>
</dbReference>
<dbReference type="InterPro" id="IPR018303">
    <property type="entry name" value="ATPase_P-typ_P_site"/>
</dbReference>
<comment type="subcellular location">
    <subcellularLocation>
        <location evidence="1">Membrane</location>
    </subcellularLocation>
</comment>
<dbReference type="InterPro" id="IPR036412">
    <property type="entry name" value="HAD-like_sf"/>
</dbReference>